<evidence type="ECO:0000256" key="6">
    <source>
        <dbReference type="ARBA" id="ARBA00023180"/>
    </source>
</evidence>
<sequence length="253" mass="27645">MTSQGHASSTFCGLALCSFALLFLCCGTAQSLMLGVRDHKQGNYCILLEANITGSVQYTNEENVSRSSNFTVPGSAPTETSYTAVRPNGFNHTELEADHTWYLTLQFNSTGSMEQGSYSLSNYTLDVVFFEMQNASSHYNGSHTYTKAPSFKPEWNAAVQQGQPNAFTCSQNGLHFVEKSSVTFQNLKVIAFANETKLEFKEGQITEPCLLDVRTSDLIPIIVGACLAGLVVIVLVAYLVGRARAKRQGYTSV</sequence>
<comment type="caution">
    <text evidence="7">Lacks conserved residue(s) required for the propagation of feature annotation.</text>
</comment>
<feature type="transmembrane region" description="Helical" evidence="8">
    <location>
        <begin position="218"/>
        <end position="240"/>
    </location>
</feature>
<keyword evidence="6" id="KW-0325">Glycoprotein</keyword>
<evidence type="ECO:0000256" key="1">
    <source>
        <dbReference type="ARBA" id="ARBA00004251"/>
    </source>
</evidence>
<dbReference type="Proteomes" id="UP000887572">
    <property type="component" value="Unplaced"/>
</dbReference>
<organism evidence="11 12">
    <name type="scientific">Globodera rostochiensis</name>
    <name type="common">Golden nematode worm</name>
    <name type="synonym">Heterodera rostochiensis</name>
    <dbReference type="NCBI Taxonomy" id="31243"/>
    <lineage>
        <taxon>Eukaryota</taxon>
        <taxon>Metazoa</taxon>
        <taxon>Ecdysozoa</taxon>
        <taxon>Nematoda</taxon>
        <taxon>Chromadorea</taxon>
        <taxon>Rhabditida</taxon>
        <taxon>Tylenchina</taxon>
        <taxon>Tylenchomorpha</taxon>
        <taxon>Tylenchoidea</taxon>
        <taxon>Heteroderidae</taxon>
        <taxon>Heteroderinae</taxon>
        <taxon>Globodera</taxon>
    </lineage>
</organism>
<evidence type="ECO:0000256" key="5">
    <source>
        <dbReference type="ARBA" id="ARBA00023136"/>
    </source>
</evidence>
<reference evidence="12" key="1">
    <citation type="submission" date="2022-11" db="UniProtKB">
        <authorList>
            <consortium name="WormBaseParasite"/>
        </authorList>
    </citation>
    <scope>IDENTIFICATION</scope>
</reference>
<keyword evidence="3 9" id="KW-0732">Signal</keyword>
<feature type="chain" id="PRO_5036942759" evidence="9">
    <location>
        <begin position="32"/>
        <end position="253"/>
    </location>
</feature>
<dbReference type="Gene3D" id="2.40.160.110">
    <property type="match status" value="1"/>
</dbReference>
<keyword evidence="5 7" id="KW-0472">Membrane</keyword>
<keyword evidence="2 7" id="KW-0812">Transmembrane</keyword>
<feature type="domain" description="Lysosome-associated membrane glycoprotein 2-like transmembrane" evidence="10">
    <location>
        <begin position="219"/>
        <end position="250"/>
    </location>
</feature>
<dbReference type="GO" id="GO:0072594">
    <property type="term" value="P:establishment of protein localization to organelle"/>
    <property type="evidence" value="ECO:0007669"/>
    <property type="project" value="TreeGrafter"/>
</dbReference>
<dbReference type="Pfam" id="PF21222">
    <property type="entry name" value="Lamp2_2nd"/>
    <property type="match status" value="1"/>
</dbReference>
<evidence type="ECO:0000259" key="10">
    <source>
        <dbReference type="Pfam" id="PF21222"/>
    </source>
</evidence>
<dbReference type="GO" id="GO:0005765">
    <property type="term" value="C:lysosomal membrane"/>
    <property type="evidence" value="ECO:0007669"/>
    <property type="project" value="TreeGrafter"/>
</dbReference>
<evidence type="ECO:0000256" key="3">
    <source>
        <dbReference type="ARBA" id="ARBA00022729"/>
    </source>
</evidence>
<name>A0A914ICC0_GLORO</name>
<evidence type="ECO:0000256" key="9">
    <source>
        <dbReference type="SAM" id="SignalP"/>
    </source>
</evidence>
<dbReference type="AlphaFoldDB" id="A0A914ICC0"/>
<comment type="subcellular location">
    <subcellularLocation>
        <location evidence="1">Cell membrane</location>
        <topology evidence="1">Single-pass type I membrane protein</topology>
    </subcellularLocation>
    <subcellularLocation>
        <location evidence="7">Membrane</location>
        <topology evidence="7">Single-pass type I membrane protein</topology>
    </subcellularLocation>
</comment>
<evidence type="ECO:0000256" key="2">
    <source>
        <dbReference type="ARBA" id="ARBA00022692"/>
    </source>
</evidence>
<dbReference type="InterPro" id="IPR002000">
    <property type="entry name" value="Lysosome-assoc_membr_glycop"/>
</dbReference>
<evidence type="ECO:0000256" key="7">
    <source>
        <dbReference type="PROSITE-ProRule" id="PRU00740"/>
    </source>
</evidence>
<evidence type="ECO:0000256" key="8">
    <source>
        <dbReference type="SAM" id="Phobius"/>
    </source>
</evidence>
<accession>A0A914ICC0</accession>
<dbReference type="PROSITE" id="PS51407">
    <property type="entry name" value="LAMP_3"/>
    <property type="match status" value="1"/>
</dbReference>
<dbReference type="GO" id="GO:0031902">
    <property type="term" value="C:late endosome membrane"/>
    <property type="evidence" value="ECO:0007669"/>
    <property type="project" value="TreeGrafter"/>
</dbReference>
<protein>
    <submittedName>
        <fullName evidence="12">Lysosome-associated membrane glycoprotein 1</fullName>
    </submittedName>
</protein>
<dbReference type="PANTHER" id="PTHR11506:SF35">
    <property type="entry name" value="LYSOSOME-ASSOCIATED MEMBRANE GLYCOPROTEIN 5"/>
    <property type="match status" value="1"/>
</dbReference>
<feature type="signal peptide" evidence="9">
    <location>
        <begin position="1"/>
        <end position="31"/>
    </location>
</feature>
<evidence type="ECO:0000313" key="11">
    <source>
        <dbReference type="Proteomes" id="UP000887572"/>
    </source>
</evidence>
<dbReference type="GO" id="GO:0005886">
    <property type="term" value="C:plasma membrane"/>
    <property type="evidence" value="ECO:0007669"/>
    <property type="project" value="TreeGrafter"/>
</dbReference>
<dbReference type="InterPro" id="IPR048524">
    <property type="entry name" value="Lamp2-like_TM"/>
</dbReference>
<dbReference type="WBParaSite" id="Gr19_v10_g9520.t1">
    <property type="protein sequence ID" value="Gr19_v10_g9520.t1"/>
    <property type="gene ID" value="Gr19_v10_g9520"/>
</dbReference>
<evidence type="ECO:0000256" key="4">
    <source>
        <dbReference type="ARBA" id="ARBA00022989"/>
    </source>
</evidence>
<evidence type="ECO:0000313" key="12">
    <source>
        <dbReference type="WBParaSite" id="Gr19_v10_g9520.t1"/>
    </source>
</evidence>
<dbReference type="PANTHER" id="PTHR11506">
    <property type="entry name" value="LYSOSOME-ASSOCIATED MEMBRANE GLYCOPROTEIN"/>
    <property type="match status" value="1"/>
</dbReference>
<proteinExistence type="inferred from homology"/>
<keyword evidence="4 8" id="KW-1133">Transmembrane helix</keyword>
<keyword evidence="11" id="KW-1185">Reference proteome</keyword>
<comment type="similarity">
    <text evidence="7">Belongs to the LAMP family.</text>
</comment>